<gene>
    <name evidence="2" type="ORF">AR686_03775</name>
</gene>
<dbReference type="PANTHER" id="PTHR22916:SF3">
    <property type="entry name" value="UDP-GLCNAC:BETAGAL BETA-1,3-N-ACETYLGLUCOSAMINYLTRANSFERASE-LIKE PROTEIN 1"/>
    <property type="match status" value="1"/>
</dbReference>
<dbReference type="GO" id="GO:0016758">
    <property type="term" value="F:hexosyltransferase activity"/>
    <property type="evidence" value="ECO:0007669"/>
    <property type="project" value="UniProtKB-ARBA"/>
</dbReference>
<comment type="caution">
    <text evidence="2">The sequence shown here is derived from an EMBL/GenBank/DDBJ whole genome shotgun (WGS) entry which is preliminary data.</text>
</comment>
<reference evidence="2 3" key="1">
    <citation type="submission" date="2015-10" db="EMBL/GenBank/DDBJ databases">
        <title>Genome sequence of Chryseobacterium greenlandense.</title>
        <authorList>
            <person name="Newman J."/>
            <person name="Fischer K."/>
            <person name="Miller J."/>
        </authorList>
    </citation>
    <scope>NUCLEOTIDE SEQUENCE [LARGE SCALE GENOMIC DNA]</scope>
    <source>
        <strain evidence="2 3">UMB34</strain>
    </source>
</reference>
<evidence type="ECO:0000313" key="3">
    <source>
        <dbReference type="Proteomes" id="UP000054388"/>
    </source>
</evidence>
<dbReference type="Gene3D" id="3.90.550.10">
    <property type="entry name" value="Spore Coat Polysaccharide Biosynthesis Protein SpsA, Chain A"/>
    <property type="match status" value="1"/>
</dbReference>
<dbReference type="InterPro" id="IPR029044">
    <property type="entry name" value="Nucleotide-diphossugar_trans"/>
</dbReference>
<name>A0A124F3G3_9FLAO</name>
<sequence>MSNFPLVTVFMISYNQQDYIIEALESVLNQNTNFSYNIILSDDCSTDNTKKVIDSFLENHPKKSLVTFVSQEKNLGWMPNFIFTLKKCQESGAKYIAMCEGDDFWTNPDKLQKQIDLLEQNQDVTLICHQYKELYNDGSTVDCPYFRKDFFQGKNSFKFSQKDFEEFMRIQTMTIVFRSSALDLSLRKKYDYYCDTHIKHHILDNGSGMYTRDFDAVYRIHGNNVFMSLDERKKIKFTYDVYKDLIIKNHSFGYKNLLNHAMRRRIESELQHKKLNIFDSYYQKLLLTQYKDIHSLPLYIKNQFKGLFNI</sequence>
<dbReference type="SUPFAM" id="SSF53448">
    <property type="entry name" value="Nucleotide-diphospho-sugar transferases"/>
    <property type="match status" value="1"/>
</dbReference>
<proteinExistence type="predicted"/>
<accession>A0A124F3G3</accession>
<evidence type="ECO:0000313" key="2">
    <source>
        <dbReference type="EMBL" id="KUJ57884.1"/>
    </source>
</evidence>
<dbReference type="PANTHER" id="PTHR22916">
    <property type="entry name" value="GLYCOSYLTRANSFERASE"/>
    <property type="match status" value="1"/>
</dbReference>
<evidence type="ECO:0000259" key="1">
    <source>
        <dbReference type="Pfam" id="PF00535"/>
    </source>
</evidence>
<dbReference type="Proteomes" id="UP000054388">
    <property type="component" value="Unassembled WGS sequence"/>
</dbReference>
<dbReference type="EMBL" id="LMAI01000002">
    <property type="protein sequence ID" value="KUJ57884.1"/>
    <property type="molecule type" value="Genomic_DNA"/>
</dbReference>
<dbReference type="AlphaFoldDB" id="A0A124F3G3"/>
<organism evidence="2 3">
    <name type="scientific">Chryseobacterium aquaticum subsp. greenlandense</name>
    <dbReference type="NCBI Taxonomy" id="345663"/>
    <lineage>
        <taxon>Bacteria</taxon>
        <taxon>Pseudomonadati</taxon>
        <taxon>Bacteroidota</taxon>
        <taxon>Flavobacteriia</taxon>
        <taxon>Flavobacteriales</taxon>
        <taxon>Weeksellaceae</taxon>
        <taxon>Chryseobacterium group</taxon>
        <taxon>Chryseobacterium</taxon>
    </lineage>
</organism>
<feature type="domain" description="Glycosyltransferase 2-like" evidence="1">
    <location>
        <begin position="8"/>
        <end position="180"/>
    </location>
</feature>
<protein>
    <recommendedName>
        <fullName evidence="1">Glycosyltransferase 2-like domain-containing protein</fullName>
    </recommendedName>
</protein>
<dbReference type="Pfam" id="PF00535">
    <property type="entry name" value="Glycos_transf_2"/>
    <property type="match status" value="1"/>
</dbReference>
<dbReference type="InterPro" id="IPR001173">
    <property type="entry name" value="Glyco_trans_2-like"/>
</dbReference>
<dbReference type="RefSeq" id="WP_059135808.1">
    <property type="nucleotide sequence ID" value="NZ_LMAI01000002.1"/>
</dbReference>